<feature type="compositionally biased region" description="Basic and acidic residues" evidence="6">
    <location>
        <begin position="77"/>
        <end position="96"/>
    </location>
</feature>
<keyword evidence="9" id="KW-0407">Ion channel</keyword>
<dbReference type="AlphaFoldDB" id="A0A1Q9E4V3"/>
<dbReference type="Pfam" id="PF00520">
    <property type="entry name" value="Ion_trans"/>
    <property type="match status" value="1"/>
</dbReference>
<evidence type="ECO:0000256" key="3">
    <source>
        <dbReference type="ARBA" id="ARBA00022837"/>
    </source>
</evidence>
<feature type="domain" description="EF-hand" evidence="8">
    <location>
        <begin position="500"/>
        <end position="535"/>
    </location>
</feature>
<comment type="caution">
    <text evidence="9">The sequence shown here is derived from an EMBL/GenBank/DDBJ whole genome shotgun (WGS) entry which is preliminary data.</text>
</comment>
<comment type="subcellular location">
    <subcellularLocation>
        <location evidence="1">Membrane</location>
        <topology evidence="1">Multi-pass membrane protein</topology>
    </subcellularLocation>
</comment>
<keyword evidence="10" id="KW-1185">Reference proteome</keyword>
<dbReference type="Gene3D" id="1.10.287.70">
    <property type="match status" value="1"/>
</dbReference>
<protein>
    <submittedName>
        <fullName evidence="9">Sodium channel protein type 11 subunit alpha</fullName>
    </submittedName>
</protein>
<evidence type="ECO:0000313" key="10">
    <source>
        <dbReference type="Proteomes" id="UP000186817"/>
    </source>
</evidence>
<dbReference type="Proteomes" id="UP000186817">
    <property type="component" value="Unassembled WGS sequence"/>
</dbReference>
<evidence type="ECO:0000256" key="7">
    <source>
        <dbReference type="SAM" id="Phobius"/>
    </source>
</evidence>
<keyword evidence="3" id="KW-0106">Calcium</keyword>
<keyword evidence="4 7" id="KW-1133">Transmembrane helix</keyword>
<feature type="transmembrane region" description="Helical" evidence="7">
    <location>
        <begin position="334"/>
        <end position="357"/>
    </location>
</feature>
<dbReference type="SUPFAM" id="SSF81324">
    <property type="entry name" value="Voltage-gated potassium channels"/>
    <property type="match status" value="1"/>
</dbReference>
<dbReference type="InterPro" id="IPR011992">
    <property type="entry name" value="EF-hand-dom_pair"/>
</dbReference>
<evidence type="ECO:0000256" key="2">
    <source>
        <dbReference type="ARBA" id="ARBA00022692"/>
    </source>
</evidence>
<sequence length="601" mass="67757">MEPPADKAAEREEVVVAEVLSAHRKEMAALLNDWMSKLEYTLVMSNLPSGARSPIPRLLSKSTRFGAKPSKSSTRGPRFEDETFPDDQHSAVDSDLRAPTLTEQDQFKASPASASDTSEEDVVEGHGIRAPRRLDSTLSYEEAKMTDVEIARAWNIGASAGLAKASSIPLGWWHPFRERVESVMSSQWSTAFWTLAIVTNSLYLGIHLQWSSENREFRSHRYFDAVHLGYAILFTLEMLLRVIAVGCWSYIVGKDWKWNWLDLFVVVSSWFEIVADRLTSEGADDMLGANTNLRIIRVLRLGRLVRVVRIVRVVRLFRALRTLVASLMGTLKSLFWSFLLLFLVIYIFAILFTDVALDYAIENNSSDEDLMQVHFGNLYISMNTLFRAISNGIGWAQAADAFAPAGAFWVQCFQLYVAFCLLALLNVMTGVFCNSAIKAAESDHDLAVQSLVQTRKEMAEQVEKLFRTIDERGSGQVTISEFERNFDKDAVKAFFEVLKIGAVDAWTLFSSLDKDGDHTVNVEEFTERCLQLHGPARAADLFAMKQQTAKLARQLRDISDLQSRLSFQMARLTYQQVLPPEEARYSPTADTPTAETVTFKF</sequence>
<dbReference type="Gene3D" id="1.20.120.350">
    <property type="entry name" value="Voltage-gated potassium channels. Chain C"/>
    <property type="match status" value="1"/>
</dbReference>
<dbReference type="GO" id="GO:0005509">
    <property type="term" value="F:calcium ion binding"/>
    <property type="evidence" value="ECO:0007669"/>
    <property type="project" value="InterPro"/>
</dbReference>
<name>A0A1Q9E4V3_SYMMI</name>
<dbReference type="PROSITE" id="PS50222">
    <property type="entry name" value="EF_HAND_2"/>
    <property type="match status" value="2"/>
</dbReference>
<feature type="region of interest" description="Disordered" evidence="6">
    <location>
        <begin position="51"/>
        <end position="128"/>
    </location>
</feature>
<dbReference type="PROSITE" id="PS00018">
    <property type="entry name" value="EF_HAND_1"/>
    <property type="match status" value="1"/>
</dbReference>
<dbReference type="EMBL" id="LSRX01000263">
    <property type="protein sequence ID" value="OLQ02451.1"/>
    <property type="molecule type" value="Genomic_DNA"/>
</dbReference>
<dbReference type="OrthoDB" id="416585at2759"/>
<evidence type="ECO:0000256" key="4">
    <source>
        <dbReference type="ARBA" id="ARBA00022989"/>
    </source>
</evidence>
<keyword evidence="5 7" id="KW-0472">Membrane</keyword>
<gene>
    <name evidence="9" type="primary">Scn11a</name>
    <name evidence="9" type="ORF">AK812_SmicGene14647</name>
</gene>
<dbReference type="InterPro" id="IPR027359">
    <property type="entry name" value="Volt_channel_dom_sf"/>
</dbReference>
<feature type="transmembrane region" description="Helical" evidence="7">
    <location>
        <begin position="227"/>
        <end position="251"/>
    </location>
</feature>
<dbReference type="InterPro" id="IPR043203">
    <property type="entry name" value="VGCC_Ca_Na"/>
</dbReference>
<dbReference type="CDD" id="cd00051">
    <property type="entry name" value="EFh"/>
    <property type="match status" value="1"/>
</dbReference>
<dbReference type="PANTHER" id="PTHR10037">
    <property type="entry name" value="VOLTAGE-GATED CATION CHANNEL CALCIUM AND SODIUM"/>
    <property type="match status" value="1"/>
</dbReference>
<keyword evidence="2 7" id="KW-0812">Transmembrane</keyword>
<dbReference type="InterPro" id="IPR002048">
    <property type="entry name" value="EF_hand_dom"/>
</dbReference>
<proteinExistence type="predicted"/>
<dbReference type="InterPro" id="IPR005821">
    <property type="entry name" value="Ion_trans_dom"/>
</dbReference>
<dbReference type="GO" id="GO:0001518">
    <property type="term" value="C:voltage-gated sodium channel complex"/>
    <property type="evidence" value="ECO:0007669"/>
    <property type="project" value="TreeGrafter"/>
</dbReference>
<feature type="transmembrane region" description="Helical" evidence="7">
    <location>
        <begin position="188"/>
        <end position="206"/>
    </location>
</feature>
<evidence type="ECO:0000313" key="9">
    <source>
        <dbReference type="EMBL" id="OLQ02451.1"/>
    </source>
</evidence>
<feature type="domain" description="EF-hand" evidence="8">
    <location>
        <begin position="457"/>
        <end position="492"/>
    </location>
</feature>
<evidence type="ECO:0000256" key="5">
    <source>
        <dbReference type="ARBA" id="ARBA00023136"/>
    </source>
</evidence>
<dbReference type="GO" id="GO:0005248">
    <property type="term" value="F:voltage-gated sodium channel activity"/>
    <property type="evidence" value="ECO:0007669"/>
    <property type="project" value="TreeGrafter"/>
</dbReference>
<reference evidence="9 10" key="1">
    <citation type="submission" date="2016-02" db="EMBL/GenBank/DDBJ databases">
        <title>Genome analysis of coral dinoflagellate symbionts highlights evolutionary adaptations to a symbiotic lifestyle.</title>
        <authorList>
            <person name="Aranda M."/>
            <person name="Li Y."/>
            <person name="Liew Y.J."/>
            <person name="Baumgarten S."/>
            <person name="Simakov O."/>
            <person name="Wilson M."/>
            <person name="Piel J."/>
            <person name="Ashoor H."/>
            <person name="Bougouffa S."/>
            <person name="Bajic V.B."/>
            <person name="Ryu T."/>
            <person name="Ravasi T."/>
            <person name="Bayer T."/>
            <person name="Micklem G."/>
            <person name="Kim H."/>
            <person name="Bhak J."/>
            <person name="Lajeunesse T.C."/>
            <person name="Voolstra C.R."/>
        </authorList>
    </citation>
    <scope>NUCLEOTIDE SEQUENCE [LARGE SCALE GENOMIC DNA]</scope>
    <source>
        <strain evidence="9 10">CCMP2467</strain>
    </source>
</reference>
<dbReference type="PANTHER" id="PTHR10037:SF62">
    <property type="entry name" value="SODIUM CHANNEL PROTEIN 60E"/>
    <property type="match status" value="1"/>
</dbReference>
<dbReference type="InterPro" id="IPR018247">
    <property type="entry name" value="EF_Hand_1_Ca_BS"/>
</dbReference>
<organism evidence="9 10">
    <name type="scientific">Symbiodinium microadriaticum</name>
    <name type="common">Dinoflagellate</name>
    <name type="synonym">Zooxanthella microadriatica</name>
    <dbReference type="NCBI Taxonomy" id="2951"/>
    <lineage>
        <taxon>Eukaryota</taxon>
        <taxon>Sar</taxon>
        <taxon>Alveolata</taxon>
        <taxon>Dinophyceae</taxon>
        <taxon>Suessiales</taxon>
        <taxon>Symbiodiniaceae</taxon>
        <taxon>Symbiodinium</taxon>
    </lineage>
</organism>
<accession>A0A1Q9E4V3</accession>
<keyword evidence="9" id="KW-0406">Ion transport</keyword>
<dbReference type="SUPFAM" id="SSF47473">
    <property type="entry name" value="EF-hand"/>
    <property type="match status" value="1"/>
</dbReference>
<evidence type="ECO:0000256" key="1">
    <source>
        <dbReference type="ARBA" id="ARBA00004141"/>
    </source>
</evidence>
<keyword evidence="9" id="KW-0813">Transport</keyword>
<feature type="transmembrane region" description="Helical" evidence="7">
    <location>
        <begin position="408"/>
        <end position="428"/>
    </location>
</feature>
<evidence type="ECO:0000259" key="8">
    <source>
        <dbReference type="PROSITE" id="PS50222"/>
    </source>
</evidence>
<evidence type="ECO:0000256" key="6">
    <source>
        <dbReference type="SAM" id="MobiDB-lite"/>
    </source>
</evidence>
<dbReference type="Gene3D" id="1.10.238.10">
    <property type="entry name" value="EF-hand"/>
    <property type="match status" value="1"/>
</dbReference>